<proteinExistence type="predicted"/>
<evidence type="ECO:0000313" key="1">
    <source>
        <dbReference type="EMBL" id="MBB3172833.1"/>
    </source>
</evidence>
<name>A0A839UWT1_9PROT</name>
<reference evidence="1 3" key="2">
    <citation type="submission" date="2020-08" db="EMBL/GenBank/DDBJ databases">
        <title>Genomic Encyclopedia of Type Strains, Phase III (KMG-III): the genomes of soil and plant-associated and newly described type strains.</title>
        <authorList>
            <person name="Whitman W."/>
        </authorList>
    </citation>
    <scope>NUCLEOTIDE SEQUENCE [LARGE SCALE GENOMIC DNA]</scope>
    <source>
        <strain evidence="1 3">CECT 8088</strain>
    </source>
</reference>
<comment type="caution">
    <text evidence="1">The sequence shown here is derived from an EMBL/GenBank/DDBJ whole genome shotgun (WGS) entry which is preliminary data.</text>
</comment>
<dbReference type="Proteomes" id="UP000565205">
    <property type="component" value="Unassembled WGS sequence"/>
</dbReference>
<sequence length="107" mass="11595">MAAGEMVIVGYRPHPGQAAELERLVADHVPILRRLGLATDRPALAMRAADGTVIEVFEWQPGGIERAHADPQAGALWARFAAVCDYVPLRELPEFGAMFAQFTPLAS</sequence>
<dbReference type="EMBL" id="JABXXQ010000263">
    <property type="protein sequence ID" value="NVN31005.1"/>
    <property type="molecule type" value="Genomic_DNA"/>
</dbReference>
<reference evidence="2 4" key="1">
    <citation type="submission" date="2020-06" db="EMBL/GenBank/DDBJ databases">
        <title>Description of novel acetic acid bacteria.</title>
        <authorList>
            <person name="Sombolestani A."/>
        </authorList>
    </citation>
    <scope>NUCLEOTIDE SEQUENCE [LARGE SCALE GENOMIC DNA]</scope>
    <source>
        <strain evidence="2 4">LMG 26838</strain>
    </source>
</reference>
<organism evidence="1 3">
    <name type="scientific">Endobacter medicaginis</name>
    <dbReference type="NCBI Taxonomy" id="1181271"/>
    <lineage>
        <taxon>Bacteria</taxon>
        <taxon>Pseudomonadati</taxon>
        <taxon>Pseudomonadota</taxon>
        <taxon>Alphaproteobacteria</taxon>
        <taxon>Acetobacterales</taxon>
        <taxon>Acetobacteraceae</taxon>
        <taxon>Endobacter</taxon>
    </lineage>
</organism>
<dbReference type="EMBL" id="JACHXV010000002">
    <property type="protein sequence ID" value="MBB3172833.1"/>
    <property type="molecule type" value="Genomic_DNA"/>
</dbReference>
<protein>
    <submittedName>
        <fullName evidence="1">Uncharacterized protein</fullName>
    </submittedName>
</protein>
<evidence type="ECO:0000313" key="3">
    <source>
        <dbReference type="Proteomes" id="UP000557688"/>
    </source>
</evidence>
<dbReference type="AlphaFoldDB" id="A0A839UWT1"/>
<keyword evidence="3" id="KW-1185">Reference proteome</keyword>
<gene>
    <name evidence="1" type="ORF">FHR90_000647</name>
    <name evidence="2" type="ORF">HUK83_11750</name>
</gene>
<accession>A0A839UWT1</accession>
<dbReference type="RefSeq" id="WP_176624993.1">
    <property type="nucleotide sequence ID" value="NZ_JABXXQ010000263.1"/>
</dbReference>
<evidence type="ECO:0000313" key="2">
    <source>
        <dbReference type="EMBL" id="NVN31005.1"/>
    </source>
</evidence>
<evidence type="ECO:0000313" key="4">
    <source>
        <dbReference type="Proteomes" id="UP000565205"/>
    </source>
</evidence>
<dbReference type="Proteomes" id="UP000557688">
    <property type="component" value="Unassembled WGS sequence"/>
</dbReference>